<sequence length="524" mass="53766">MKFFRGQTRSPNFLSFTLFLLSIFTVNASNQCQPATWPKANLRRAVTTSTTTSNATTATSNITSIISTGNVQPGQVNCRYSASTYSDVNYYTCTQLADRYGITVQAFFTLNPELDLDCSNIQPNSEYCVAGFIEPLRATAGLCGPPNQNATCLGTAYQCCNAETWTCGNTTADCSPGTCYEGACVGENIYGTDGTCGYQYGNRLCAGVWGDCCNMNGTCGTGSAFCGTGVCQSGNCTRPAVNPTLPSWLSGNTTDGTCGGANFTTCNVVYGNCCNKDGLCGSLISDCGVGCQPQFGSCSSLSSSTTSSTTQPTTTSSTKSLPPTTTTSTSSSSSITTSSTITAISSLPSCGQTRFSNMLGQYSTLGCSSPDPGCLRNNVNFGYGIRDCSNGACGTAVASTVIAFESAYCSSALATQTTNPSSTTTSSTVTGISSLPSCGQTCFNMLGQYSSLGCSTPDPACLCNNVNFGYGVRDCSNGACGTAVASTVIAFESAYCSSAPATQTATPTTAATGVSALHSCGQVC</sequence>
<evidence type="ECO:0000313" key="2">
    <source>
        <dbReference type="Proteomes" id="UP000250078"/>
    </source>
</evidence>
<name>A0ACC8EL61_9PEZI</name>
<dbReference type="Proteomes" id="UP000250078">
    <property type="component" value="Unassembled WGS sequence"/>
</dbReference>
<protein>
    <submittedName>
        <fullName evidence="1">Carbohydrate-binding module family 18 protein</fullName>
    </submittedName>
</protein>
<keyword evidence="2" id="KW-1185">Reference proteome</keyword>
<gene>
    <name evidence="1" type="ORF">K441DRAFT_623748</name>
</gene>
<evidence type="ECO:0000313" key="1">
    <source>
        <dbReference type="EMBL" id="OCK87024.1"/>
    </source>
</evidence>
<reference evidence="1 2" key="1">
    <citation type="journal article" date="2016" name="Nat. Commun.">
        <title>Ectomycorrhizal ecology is imprinted in the genome of the dominant symbiotic fungus Cenococcum geophilum.</title>
        <authorList>
            <consortium name="DOE Joint Genome Institute"/>
            <person name="Peter M."/>
            <person name="Kohler A."/>
            <person name="Ohm R.A."/>
            <person name="Kuo A."/>
            <person name="Krutzmann J."/>
            <person name="Morin E."/>
            <person name="Arend M."/>
            <person name="Barry K.W."/>
            <person name="Binder M."/>
            <person name="Choi C."/>
            <person name="Clum A."/>
            <person name="Copeland A."/>
            <person name="Grisel N."/>
            <person name="Haridas S."/>
            <person name="Kipfer T."/>
            <person name="LaButti K."/>
            <person name="Lindquist E."/>
            <person name="Lipzen A."/>
            <person name="Maire R."/>
            <person name="Meier B."/>
            <person name="Mihaltcheva S."/>
            <person name="Molinier V."/>
            <person name="Murat C."/>
            <person name="Poggeler S."/>
            <person name="Quandt C.A."/>
            <person name="Sperisen C."/>
            <person name="Tritt A."/>
            <person name="Tisserant E."/>
            <person name="Crous P.W."/>
            <person name="Henrissat B."/>
            <person name="Nehls U."/>
            <person name="Egli S."/>
            <person name="Spatafora J.W."/>
            <person name="Grigoriev I.V."/>
            <person name="Martin F.M."/>
        </authorList>
    </citation>
    <scope>NUCLEOTIDE SEQUENCE [LARGE SCALE GENOMIC DNA]</scope>
    <source>
        <strain evidence="1 2">1.58</strain>
    </source>
</reference>
<accession>A0ACC8EL61</accession>
<dbReference type="EMBL" id="KV748275">
    <property type="protein sequence ID" value="OCK87024.1"/>
    <property type="molecule type" value="Genomic_DNA"/>
</dbReference>
<organism evidence="1 2">
    <name type="scientific">Cenococcum geophilum 1.58</name>
    <dbReference type="NCBI Taxonomy" id="794803"/>
    <lineage>
        <taxon>Eukaryota</taxon>
        <taxon>Fungi</taxon>
        <taxon>Dikarya</taxon>
        <taxon>Ascomycota</taxon>
        <taxon>Pezizomycotina</taxon>
        <taxon>Dothideomycetes</taxon>
        <taxon>Pleosporomycetidae</taxon>
        <taxon>Gloniales</taxon>
        <taxon>Gloniaceae</taxon>
        <taxon>Cenococcum</taxon>
    </lineage>
</organism>
<proteinExistence type="predicted"/>